<organism evidence="2 3">
    <name type="scientific">Fontimonas thermophila</name>
    <dbReference type="NCBI Taxonomy" id="1076937"/>
    <lineage>
        <taxon>Bacteria</taxon>
        <taxon>Pseudomonadati</taxon>
        <taxon>Pseudomonadota</taxon>
        <taxon>Gammaproteobacteria</taxon>
        <taxon>Nevskiales</taxon>
        <taxon>Nevskiaceae</taxon>
        <taxon>Fontimonas</taxon>
    </lineage>
</organism>
<dbReference type="GO" id="GO:0046503">
    <property type="term" value="P:glycerolipid catabolic process"/>
    <property type="evidence" value="ECO:0007669"/>
    <property type="project" value="TreeGrafter"/>
</dbReference>
<dbReference type="EMBL" id="FOOC01000017">
    <property type="protein sequence ID" value="SFF64937.1"/>
    <property type="molecule type" value="Genomic_DNA"/>
</dbReference>
<dbReference type="InterPro" id="IPR000073">
    <property type="entry name" value="AB_hydrolase_1"/>
</dbReference>
<evidence type="ECO:0000259" key="1">
    <source>
        <dbReference type="Pfam" id="PF00561"/>
    </source>
</evidence>
<accession>A0A1I2KI37</accession>
<dbReference type="PANTHER" id="PTHR43433">
    <property type="entry name" value="HYDROLASE, ALPHA/BETA FOLD FAMILY PROTEIN"/>
    <property type="match status" value="1"/>
</dbReference>
<dbReference type="PANTHER" id="PTHR43433:SF5">
    <property type="entry name" value="AB HYDROLASE-1 DOMAIN-CONTAINING PROTEIN"/>
    <property type="match status" value="1"/>
</dbReference>
<evidence type="ECO:0000313" key="2">
    <source>
        <dbReference type="EMBL" id="SFF64937.1"/>
    </source>
</evidence>
<dbReference type="InterPro" id="IPR029058">
    <property type="entry name" value="AB_hydrolase_fold"/>
</dbReference>
<feature type="domain" description="AB hydrolase-1" evidence="1">
    <location>
        <begin position="22"/>
        <end position="274"/>
    </location>
</feature>
<gene>
    <name evidence="2" type="ORF">SAMN04488120_11714</name>
</gene>
<dbReference type="STRING" id="1076937.SAMN04488120_11714"/>
<protein>
    <submittedName>
        <fullName evidence="2">Pimeloyl-ACP methyl ester carboxylesterase</fullName>
    </submittedName>
</protein>
<name>A0A1I2KI37_9GAMM</name>
<dbReference type="OrthoDB" id="9798888at2"/>
<dbReference type="SUPFAM" id="SSF53474">
    <property type="entry name" value="alpha/beta-Hydrolases"/>
    <property type="match status" value="1"/>
</dbReference>
<dbReference type="Gene3D" id="3.40.50.1820">
    <property type="entry name" value="alpha/beta hydrolase"/>
    <property type="match status" value="1"/>
</dbReference>
<dbReference type="Proteomes" id="UP000199771">
    <property type="component" value="Unassembled WGS sequence"/>
</dbReference>
<reference evidence="2 3" key="1">
    <citation type="submission" date="2016-10" db="EMBL/GenBank/DDBJ databases">
        <authorList>
            <person name="de Groot N.N."/>
        </authorList>
    </citation>
    <scope>NUCLEOTIDE SEQUENCE [LARGE SCALE GENOMIC DNA]</scope>
    <source>
        <strain evidence="2 3">DSM 23609</strain>
    </source>
</reference>
<dbReference type="Pfam" id="PF00561">
    <property type="entry name" value="Abhydrolase_1"/>
    <property type="match status" value="1"/>
</dbReference>
<evidence type="ECO:0000313" key="3">
    <source>
        <dbReference type="Proteomes" id="UP000199771"/>
    </source>
</evidence>
<dbReference type="AlphaFoldDB" id="A0A1I2KI37"/>
<keyword evidence="3" id="KW-1185">Reference proteome</keyword>
<dbReference type="RefSeq" id="WP_091535633.1">
    <property type="nucleotide sequence ID" value="NZ_FOOC01000017.1"/>
</dbReference>
<dbReference type="InterPro" id="IPR050471">
    <property type="entry name" value="AB_hydrolase"/>
</dbReference>
<dbReference type="GO" id="GO:0004806">
    <property type="term" value="F:triacylglycerol lipase activity"/>
    <property type="evidence" value="ECO:0007669"/>
    <property type="project" value="TreeGrafter"/>
</dbReference>
<sequence>MPSVRANGLQIEYESFGEATHPAILLIMGLGGQLVMWPDGFCAGLARAGYRVIRFDNRDVGLSTKLDHLGKPALLRASLAYTLGLPVRAPYTLDDMALDTLGLMDALSIESAHVVGISMGGMIAQLLAGRHLARVRSLTSIMSSSGNPRLPGPTLPVRLHMIRRPARRDREGLIAHGIRTWRLIGSPGYPDTEAELREKVARQIDRNVHPAGFVRQMTAIMASKSRVPLLRCIQVPTLIIHGKQDPLVPVAAAHDLVRHLPQARLEIIDGMGHDLPRALLPRIEALILEHVGEAERIAGERGLARERRGRCAGTPSTVVAAQETRV</sequence>
<proteinExistence type="predicted"/>